<evidence type="ECO:0000256" key="2">
    <source>
        <dbReference type="ARBA" id="ARBA00035112"/>
    </source>
</evidence>
<evidence type="ECO:0000256" key="3">
    <source>
        <dbReference type="SAM" id="Phobius"/>
    </source>
</evidence>
<keyword evidence="3" id="KW-0472">Membrane</keyword>
<dbReference type="OrthoDB" id="3687641at2759"/>
<dbReference type="PANTHER" id="PTHR33365">
    <property type="entry name" value="YALI0B05434P"/>
    <property type="match status" value="1"/>
</dbReference>
<evidence type="ECO:0000313" key="4">
    <source>
        <dbReference type="EMBL" id="KAF2432523.1"/>
    </source>
</evidence>
<reference evidence="4" key="1">
    <citation type="journal article" date="2020" name="Stud. Mycol.">
        <title>101 Dothideomycetes genomes: a test case for predicting lifestyles and emergence of pathogens.</title>
        <authorList>
            <person name="Haridas S."/>
            <person name="Albert R."/>
            <person name="Binder M."/>
            <person name="Bloem J."/>
            <person name="Labutti K."/>
            <person name="Salamov A."/>
            <person name="Andreopoulos B."/>
            <person name="Baker S."/>
            <person name="Barry K."/>
            <person name="Bills G."/>
            <person name="Bluhm B."/>
            <person name="Cannon C."/>
            <person name="Castanera R."/>
            <person name="Culley D."/>
            <person name="Daum C."/>
            <person name="Ezra D."/>
            <person name="Gonzalez J."/>
            <person name="Henrissat B."/>
            <person name="Kuo A."/>
            <person name="Liang C."/>
            <person name="Lipzen A."/>
            <person name="Lutzoni F."/>
            <person name="Magnuson J."/>
            <person name="Mondo S."/>
            <person name="Nolan M."/>
            <person name="Ohm R."/>
            <person name="Pangilinan J."/>
            <person name="Park H.-J."/>
            <person name="Ramirez L."/>
            <person name="Alfaro M."/>
            <person name="Sun H."/>
            <person name="Tritt A."/>
            <person name="Yoshinaga Y."/>
            <person name="Zwiers L.-H."/>
            <person name="Turgeon B."/>
            <person name="Goodwin S."/>
            <person name="Spatafora J."/>
            <person name="Crous P."/>
            <person name="Grigoriev I."/>
        </authorList>
    </citation>
    <scope>NUCLEOTIDE SEQUENCE</scope>
    <source>
        <strain evidence="4">CBS 130266</strain>
    </source>
</reference>
<organism evidence="4 5">
    <name type="scientific">Tothia fuscella</name>
    <dbReference type="NCBI Taxonomy" id="1048955"/>
    <lineage>
        <taxon>Eukaryota</taxon>
        <taxon>Fungi</taxon>
        <taxon>Dikarya</taxon>
        <taxon>Ascomycota</taxon>
        <taxon>Pezizomycotina</taxon>
        <taxon>Dothideomycetes</taxon>
        <taxon>Pleosporomycetidae</taxon>
        <taxon>Venturiales</taxon>
        <taxon>Cylindrosympodiaceae</taxon>
        <taxon>Tothia</taxon>
    </lineage>
</organism>
<evidence type="ECO:0000256" key="1">
    <source>
        <dbReference type="ARBA" id="ARBA00004685"/>
    </source>
</evidence>
<sequence>MAQYSQAEEVLYNTDYEKEQEGDELLGEGRKSIDGAAIFSMWRGCFTMSLILNIFFLGVIIATYTKPCKDPSLPFYSPAEKLVEYQPRVFSESFEEQRTEYQGVPNDERDKLWLDMYEAFIAIPAEQRRLLANATERMPWEPFRGDLMSALSIGHQMHCLDQLRQSFWPQRYNNSIWNADGSFDYLQFGHFDHCIDMLRQSLMCACDIAPLAFHWNPNTKSGRIRFDTLRTCRNCEKIMKWSTDYKAVYHNHNDRLVVEGDHVPEDTGPGLLAMTPKDGFEEIEHGWASHVKQMYSQLREEE</sequence>
<keyword evidence="3" id="KW-0812">Transmembrane</keyword>
<feature type="transmembrane region" description="Helical" evidence="3">
    <location>
        <begin position="40"/>
        <end position="64"/>
    </location>
</feature>
<dbReference type="PANTHER" id="PTHR33365:SF4">
    <property type="entry name" value="CYCLOCHLOROTINE BIOSYNTHESIS PROTEIN O"/>
    <property type="match status" value="1"/>
</dbReference>
<evidence type="ECO:0000313" key="5">
    <source>
        <dbReference type="Proteomes" id="UP000800235"/>
    </source>
</evidence>
<dbReference type="Proteomes" id="UP000800235">
    <property type="component" value="Unassembled WGS sequence"/>
</dbReference>
<dbReference type="AlphaFoldDB" id="A0A9P4NW70"/>
<dbReference type="EMBL" id="MU007025">
    <property type="protein sequence ID" value="KAF2432523.1"/>
    <property type="molecule type" value="Genomic_DNA"/>
</dbReference>
<dbReference type="InterPro" id="IPR021765">
    <property type="entry name" value="UstYa-like"/>
</dbReference>
<comment type="pathway">
    <text evidence="1">Mycotoxin biosynthesis.</text>
</comment>
<proteinExistence type="inferred from homology"/>
<keyword evidence="5" id="KW-1185">Reference proteome</keyword>
<dbReference type="GO" id="GO:0043386">
    <property type="term" value="P:mycotoxin biosynthetic process"/>
    <property type="evidence" value="ECO:0007669"/>
    <property type="project" value="InterPro"/>
</dbReference>
<comment type="similarity">
    <text evidence="2">Belongs to the ustYa family.</text>
</comment>
<name>A0A9P4NW70_9PEZI</name>
<gene>
    <name evidence="4" type="ORF">EJ08DRAFT_121098</name>
</gene>
<protein>
    <submittedName>
        <fullName evidence="4">Uncharacterized protein</fullName>
    </submittedName>
</protein>
<dbReference type="Pfam" id="PF11807">
    <property type="entry name" value="UstYa"/>
    <property type="match status" value="1"/>
</dbReference>
<accession>A0A9P4NW70</accession>
<comment type="caution">
    <text evidence="4">The sequence shown here is derived from an EMBL/GenBank/DDBJ whole genome shotgun (WGS) entry which is preliminary data.</text>
</comment>
<keyword evidence="3" id="KW-1133">Transmembrane helix</keyword>